<name>E0VT05_PEDHC</name>
<dbReference type="Pfam" id="PF23419">
    <property type="entry name" value="WD40_RFWD3"/>
    <property type="match status" value="1"/>
</dbReference>
<dbReference type="RefSeq" id="XP_002429249.1">
    <property type="nucleotide sequence ID" value="XM_002429204.1"/>
</dbReference>
<dbReference type="PROSITE" id="PS50089">
    <property type="entry name" value="ZF_RING_2"/>
    <property type="match status" value="1"/>
</dbReference>
<dbReference type="Gene3D" id="2.130.10.10">
    <property type="entry name" value="YVTN repeat-like/Quinoprotein amine dehydrogenase"/>
    <property type="match status" value="1"/>
</dbReference>
<evidence type="ECO:0000256" key="3">
    <source>
        <dbReference type="ARBA" id="ARBA00004496"/>
    </source>
</evidence>
<keyword evidence="9" id="KW-0677">Repeat</keyword>
<evidence type="ECO:0000256" key="16">
    <source>
        <dbReference type="PROSITE-ProRule" id="PRU00175"/>
    </source>
</evidence>
<dbReference type="PANTHER" id="PTHR16047:SF7">
    <property type="entry name" value="E3 UBIQUITIN-PROTEIN LIGASE RFWD3"/>
    <property type="match status" value="1"/>
</dbReference>
<dbReference type="KEGG" id="phu:Phum_PHUM424870"/>
<dbReference type="FunCoup" id="E0VT05">
    <property type="interactions" value="1376"/>
</dbReference>
<dbReference type="InterPro" id="IPR037381">
    <property type="entry name" value="RFWD3"/>
</dbReference>
<dbReference type="InterPro" id="IPR036322">
    <property type="entry name" value="WD40_repeat_dom_sf"/>
</dbReference>
<keyword evidence="15" id="KW-0539">Nucleus</keyword>
<dbReference type="GeneID" id="8229939"/>
<dbReference type="PANTHER" id="PTHR16047">
    <property type="entry name" value="RFWD3 PROTEIN"/>
    <property type="match status" value="1"/>
</dbReference>
<evidence type="ECO:0000256" key="15">
    <source>
        <dbReference type="ARBA" id="ARBA00023242"/>
    </source>
</evidence>
<dbReference type="EnsemblMetazoa" id="PHUM424870-RA">
    <property type="protein sequence ID" value="PHUM424870-PA"/>
    <property type="gene ID" value="PHUM424870"/>
</dbReference>
<dbReference type="SUPFAM" id="SSF50978">
    <property type="entry name" value="WD40 repeat-like"/>
    <property type="match status" value="1"/>
</dbReference>
<dbReference type="STRING" id="121224.E0VT05"/>
<keyword evidence="7" id="KW-0853">WD repeat</keyword>
<dbReference type="GO" id="GO:0016567">
    <property type="term" value="P:protein ubiquitination"/>
    <property type="evidence" value="ECO:0007669"/>
    <property type="project" value="InterPro"/>
</dbReference>
<reference evidence="20" key="2">
    <citation type="submission" date="2007-04" db="EMBL/GenBank/DDBJ databases">
        <title>The genome of the human body louse.</title>
        <authorList>
            <consortium name="The Human Body Louse Genome Consortium"/>
            <person name="Kirkness E."/>
            <person name="Walenz B."/>
            <person name="Hass B."/>
            <person name="Bruggner R."/>
            <person name="Strausberg R."/>
        </authorList>
    </citation>
    <scope>NUCLEOTIDE SEQUENCE</scope>
    <source>
        <strain evidence="20">USDA</strain>
    </source>
</reference>
<reference evidence="20" key="1">
    <citation type="submission" date="2007-04" db="EMBL/GenBank/DDBJ databases">
        <title>Annotation of Pediculus humanus corporis strain USDA.</title>
        <authorList>
            <person name="Kirkness E."/>
            <person name="Hannick L."/>
            <person name="Hass B."/>
            <person name="Bruggner R."/>
            <person name="Lawson D."/>
            <person name="Bidwell S."/>
            <person name="Joardar V."/>
            <person name="Caler E."/>
            <person name="Walenz B."/>
            <person name="Inman J."/>
            <person name="Schobel S."/>
            <person name="Galinsky K."/>
            <person name="Amedeo P."/>
            <person name="Strausberg R."/>
        </authorList>
    </citation>
    <scope>NUCLEOTIDE SEQUENCE</scope>
    <source>
        <strain evidence="20">USDA</strain>
    </source>
</reference>
<evidence type="ECO:0000256" key="13">
    <source>
        <dbReference type="ARBA" id="ARBA00022833"/>
    </source>
</evidence>
<reference evidence="21" key="3">
    <citation type="submission" date="2021-02" db="UniProtKB">
        <authorList>
            <consortium name="EnsemblMetazoa"/>
        </authorList>
    </citation>
    <scope>IDENTIFICATION</scope>
    <source>
        <strain evidence="21">USDA</strain>
    </source>
</reference>
<dbReference type="InterPro" id="IPR056527">
    <property type="entry name" value="WD40_RFWD3"/>
</dbReference>
<evidence type="ECO:0000256" key="6">
    <source>
        <dbReference type="ARBA" id="ARBA00022490"/>
    </source>
</evidence>
<evidence type="ECO:0000313" key="21">
    <source>
        <dbReference type="EnsemblMetazoa" id="PHUM424870-PA"/>
    </source>
</evidence>
<comment type="catalytic activity">
    <reaction evidence="1">
        <text>S-ubiquitinyl-[E2 ubiquitin-conjugating enzyme]-L-cysteine + [acceptor protein]-L-lysine = [E2 ubiquitin-conjugating enzyme]-L-cysteine + N(6)-ubiquitinyl-[acceptor protein]-L-lysine.</text>
        <dbReference type="EC" id="2.3.2.27"/>
    </reaction>
</comment>
<dbReference type="Gene3D" id="3.30.40.10">
    <property type="entry name" value="Zinc/RING finger domain, C3HC4 (zinc finger)"/>
    <property type="match status" value="1"/>
</dbReference>
<dbReference type="OrthoDB" id="5600418at2759"/>
<comment type="pathway">
    <text evidence="4">Protein modification; protein ubiquitination.</text>
</comment>
<evidence type="ECO:0000259" key="19">
    <source>
        <dbReference type="PROSITE" id="PS50089"/>
    </source>
</evidence>
<dbReference type="CTD" id="8229939"/>
<dbReference type="Pfam" id="PF13639">
    <property type="entry name" value="zf-RING_2"/>
    <property type="match status" value="1"/>
</dbReference>
<dbReference type="eggNOG" id="KOG1645">
    <property type="taxonomic scope" value="Eukaryota"/>
</dbReference>
<feature type="compositionally biased region" description="Polar residues" evidence="18">
    <location>
        <begin position="76"/>
        <end position="87"/>
    </location>
</feature>
<evidence type="ECO:0000256" key="17">
    <source>
        <dbReference type="SAM" id="Coils"/>
    </source>
</evidence>
<keyword evidence="8" id="KW-0808">Transferase</keyword>
<keyword evidence="22" id="KW-1185">Reference proteome</keyword>
<dbReference type="GO" id="GO:0005737">
    <property type="term" value="C:cytoplasm"/>
    <property type="evidence" value="ECO:0007669"/>
    <property type="project" value="UniProtKB-SubCell"/>
</dbReference>
<dbReference type="SMART" id="SM00320">
    <property type="entry name" value="WD40"/>
    <property type="match status" value="3"/>
</dbReference>
<evidence type="ECO:0000313" key="22">
    <source>
        <dbReference type="Proteomes" id="UP000009046"/>
    </source>
</evidence>
<gene>
    <name evidence="21" type="primary">8229939</name>
    <name evidence="20" type="ORF">Phum_PHUM424870</name>
</gene>
<dbReference type="EMBL" id="AAZO01005192">
    <property type="status" value="NOT_ANNOTATED_CDS"/>
    <property type="molecule type" value="Genomic_DNA"/>
</dbReference>
<evidence type="ECO:0000256" key="14">
    <source>
        <dbReference type="ARBA" id="ARBA00023204"/>
    </source>
</evidence>
<dbReference type="EC" id="2.3.2.27" evidence="5"/>
<feature type="coiled-coil region" evidence="17">
    <location>
        <begin position="203"/>
        <end position="251"/>
    </location>
</feature>
<accession>E0VT05</accession>
<evidence type="ECO:0000256" key="12">
    <source>
        <dbReference type="ARBA" id="ARBA00022786"/>
    </source>
</evidence>
<dbReference type="InterPro" id="IPR001841">
    <property type="entry name" value="Znf_RING"/>
</dbReference>
<dbReference type="VEuPathDB" id="VectorBase:PHUM424870"/>
<evidence type="ECO:0000256" key="5">
    <source>
        <dbReference type="ARBA" id="ARBA00012483"/>
    </source>
</evidence>
<keyword evidence="11 16" id="KW-0863">Zinc-finger</keyword>
<dbReference type="CDD" id="cd16450">
    <property type="entry name" value="mRING-C3HGC3_RFWD3"/>
    <property type="match status" value="1"/>
</dbReference>
<organism>
    <name type="scientific">Pediculus humanus subsp. corporis</name>
    <name type="common">Body louse</name>
    <dbReference type="NCBI Taxonomy" id="121224"/>
    <lineage>
        <taxon>Eukaryota</taxon>
        <taxon>Metazoa</taxon>
        <taxon>Ecdysozoa</taxon>
        <taxon>Arthropoda</taxon>
        <taxon>Hexapoda</taxon>
        <taxon>Insecta</taxon>
        <taxon>Pterygota</taxon>
        <taxon>Neoptera</taxon>
        <taxon>Paraneoptera</taxon>
        <taxon>Psocodea</taxon>
        <taxon>Troctomorpha</taxon>
        <taxon>Phthiraptera</taxon>
        <taxon>Anoplura</taxon>
        <taxon>Pediculidae</taxon>
        <taxon>Pediculus</taxon>
    </lineage>
</organism>
<evidence type="ECO:0000256" key="7">
    <source>
        <dbReference type="ARBA" id="ARBA00022574"/>
    </source>
</evidence>
<feature type="compositionally biased region" description="Low complexity" evidence="18">
    <location>
        <begin position="21"/>
        <end position="44"/>
    </location>
</feature>
<dbReference type="InterPro" id="IPR015943">
    <property type="entry name" value="WD40/YVTN_repeat-like_dom_sf"/>
</dbReference>
<evidence type="ECO:0000313" key="20">
    <source>
        <dbReference type="EMBL" id="EEB16511.1"/>
    </source>
</evidence>
<dbReference type="GO" id="GO:0008270">
    <property type="term" value="F:zinc ion binding"/>
    <property type="evidence" value="ECO:0007669"/>
    <property type="project" value="UniProtKB-KW"/>
</dbReference>
<dbReference type="InterPro" id="IPR001680">
    <property type="entry name" value="WD40_rpt"/>
</dbReference>
<dbReference type="AlphaFoldDB" id="E0VT05"/>
<dbReference type="GO" id="GO:0061630">
    <property type="term" value="F:ubiquitin protein ligase activity"/>
    <property type="evidence" value="ECO:0007669"/>
    <property type="project" value="UniProtKB-EC"/>
</dbReference>
<dbReference type="SMART" id="SM00184">
    <property type="entry name" value="RING"/>
    <property type="match status" value="1"/>
</dbReference>
<keyword evidence="13" id="KW-0862">Zinc</keyword>
<keyword evidence="12" id="KW-0833">Ubl conjugation pathway</keyword>
<feature type="compositionally biased region" description="Low complexity" evidence="18">
    <location>
        <begin position="104"/>
        <end position="116"/>
    </location>
</feature>
<dbReference type="InParanoid" id="E0VT05"/>
<dbReference type="HOGENOM" id="CLU_021009_2_1_1"/>
<feature type="compositionally biased region" description="Basic and acidic residues" evidence="18">
    <location>
        <begin position="118"/>
        <end position="127"/>
    </location>
</feature>
<evidence type="ECO:0000256" key="10">
    <source>
        <dbReference type="ARBA" id="ARBA00022763"/>
    </source>
</evidence>
<dbReference type="GO" id="GO:0036297">
    <property type="term" value="P:interstrand cross-link repair"/>
    <property type="evidence" value="ECO:0007669"/>
    <property type="project" value="InterPro"/>
</dbReference>
<evidence type="ECO:0000256" key="11">
    <source>
        <dbReference type="ARBA" id="ARBA00022771"/>
    </source>
</evidence>
<proteinExistence type="predicted"/>
<dbReference type="Proteomes" id="UP000009046">
    <property type="component" value="Unassembled WGS sequence"/>
</dbReference>
<evidence type="ECO:0000256" key="2">
    <source>
        <dbReference type="ARBA" id="ARBA00004322"/>
    </source>
</evidence>
<evidence type="ECO:0000256" key="18">
    <source>
        <dbReference type="SAM" id="MobiDB-lite"/>
    </source>
</evidence>
<keyword evidence="14" id="KW-0234">DNA repair</keyword>
<dbReference type="OMA" id="CCRFSPF"/>
<dbReference type="EMBL" id="DS235759">
    <property type="protein sequence ID" value="EEB16511.1"/>
    <property type="molecule type" value="Genomic_DNA"/>
</dbReference>
<dbReference type="InterPro" id="IPR013083">
    <property type="entry name" value="Znf_RING/FYVE/PHD"/>
</dbReference>
<evidence type="ECO:0000256" key="4">
    <source>
        <dbReference type="ARBA" id="ARBA00004906"/>
    </source>
</evidence>
<evidence type="ECO:0000256" key="9">
    <source>
        <dbReference type="ARBA" id="ARBA00022737"/>
    </source>
</evidence>
<evidence type="ECO:0000256" key="8">
    <source>
        <dbReference type="ARBA" id="ARBA00022679"/>
    </source>
</evidence>
<dbReference type="SUPFAM" id="SSF57850">
    <property type="entry name" value="RING/U-box"/>
    <property type="match status" value="1"/>
</dbReference>
<keyword evidence="11 16" id="KW-0479">Metal-binding</keyword>
<keyword evidence="6" id="KW-0963">Cytoplasm</keyword>
<feature type="region of interest" description="Disordered" evidence="18">
    <location>
        <begin position="1"/>
        <end position="127"/>
    </location>
</feature>
<dbReference type="GO" id="GO:0016605">
    <property type="term" value="C:PML body"/>
    <property type="evidence" value="ECO:0007669"/>
    <property type="project" value="UniProtKB-SubCell"/>
</dbReference>
<protein>
    <recommendedName>
        <fullName evidence="5">RING-type E3 ubiquitin transferase</fullName>
        <ecNumber evidence="5">2.3.2.27</ecNumber>
    </recommendedName>
</protein>
<keyword evidence="10" id="KW-0227">DNA damage</keyword>
<sequence>MESAFKEEHHSVQNEDNNNDSVIEIVNVSSPSVVVDVDNTSNSIRIDEKNNVSESDTDSDSDSDSVFVVKSKENNQSEVVTSKSVQNENKKLKSTENEGCTQESSNSSTQPANSSTKRSYDDMSYDKDDSDQMCPICLEMWTSDGEHRLCSLKCGHLFGKSCIFNWLVKQKKHFCPQCNKSANSRDIRELFATKLIALDYSLKMQLERRIEMVKEEKRQVEIELEKCRLYTENYKQELSKLQNELAKITGKTENIVSNKAFKFKLEKTIKILNGCCRVCVYNQSCEALIVGHQSNNPLFPGFGVKKILNIGSDYVGNNFMLLHTKTIRDIKFHPISSNLILSVGFDKCAKISDLQIKSVIHTFVADYALWSCCWDEEDSNFIYVGTGKGTVLLYDIRSPNAPITDLKLTGDTSSVVSLCYISPKSSNVSRGGVLCCRLNSVVFYQKNTGHEYNLIRFHTLTGPFFSLIHDPTTNHILVSCRPSSSISHVRHLYCQLNGEQCLPIHVFIGGTVQSMLSRPCFFKLNDQSLIAVFQQSNNSIELWNASTGSKVSIFQVNEEIYDVTSITSGERIFIVTVGSSSIKFYELL</sequence>
<keyword evidence="17" id="KW-0175">Coiled coil</keyword>
<comment type="subcellular location">
    <subcellularLocation>
        <location evidence="3">Cytoplasm</location>
    </subcellularLocation>
    <subcellularLocation>
        <location evidence="2">Nucleus</location>
        <location evidence="2">PML body</location>
    </subcellularLocation>
</comment>
<feature type="compositionally biased region" description="Basic and acidic residues" evidence="18">
    <location>
        <begin position="1"/>
        <end position="13"/>
    </location>
</feature>
<evidence type="ECO:0000256" key="1">
    <source>
        <dbReference type="ARBA" id="ARBA00000900"/>
    </source>
</evidence>
<feature type="domain" description="RING-type" evidence="19">
    <location>
        <begin position="134"/>
        <end position="179"/>
    </location>
</feature>